<feature type="region of interest" description="Disordered" evidence="1">
    <location>
        <begin position="59"/>
        <end position="90"/>
    </location>
</feature>
<accession>A0A8S0UFJ4</accession>
<comment type="caution">
    <text evidence="2">The sequence shown here is derived from an EMBL/GenBank/DDBJ whole genome shotgun (WGS) entry which is preliminary data.</text>
</comment>
<evidence type="ECO:0000313" key="2">
    <source>
        <dbReference type="EMBL" id="CAA3015359.1"/>
    </source>
</evidence>
<dbReference type="Gramene" id="OE9A058004T1">
    <property type="protein sequence ID" value="OE9A058004C1"/>
    <property type="gene ID" value="OE9A058004"/>
</dbReference>
<feature type="compositionally biased region" description="Low complexity" evidence="1">
    <location>
        <begin position="59"/>
        <end position="80"/>
    </location>
</feature>
<organism evidence="2 3">
    <name type="scientific">Olea europaea subsp. europaea</name>
    <dbReference type="NCBI Taxonomy" id="158383"/>
    <lineage>
        <taxon>Eukaryota</taxon>
        <taxon>Viridiplantae</taxon>
        <taxon>Streptophyta</taxon>
        <taxon>Embryophyta</taxon>
        <taxon>Tracheophyta</taxon>
        <taxon>Spermatophyta</taxon>
        <taxon>Magnoliopsida</taxon>
        <taxon>eudicotyledons</taxon>
        <taxon>Gunneridae</taxon>
        <taxon>Pentapetalae</taxon>
        <taxon>asterids</taxon>
        <taxon>lamiids</taxon>
        <taxon>Lamiales</taxon>
        <taxon>Oleaceae</taxon>
        <taxon>Oleeae</taxon>
        <taxon>Olea</taxon>
    </lineage>
</organism>
<gene>
    <name evidence="2" type="ORF">OLEA9_A058004</name>
</gene>
<proteinExistence type="predicted"/>
<keyword evidence="3" id="KW-1185">Reference proteome</keyword>
<evidence type="ECO:0000256" key="1">
    <source>
        <dbReference type="SAM" id="MobiDB-lite"/>
    </source>
</evidence>
<dbReference type="AlphaFoldDB" id="A0A8S0UFJ4"/>
<dbReference type="EMBL" id="CACTIH010007545">
    <property type="protein sequence ID" value="CAA3015359.1"/>
    <property type="molecule type" value="Genomic_DNA"/>
</dbReference>
<sequence length="106" mass="12089">MAKQWIFDRRLCTYSHKLRLLWVFSNQPMIIDPPPSDDQTSTFQSNSCNTFSFQSILSNISTPSSSPTPNSTSINSSSTSHGDERESYGNNMLNFDMDVNEFMQLH</sequence>
<dbReference type="Proteomes" id="UP000594638">
    <property type="component" value="Unassembled WGS sequence"/>
</dbReference>
<evidence type="ECO:0000313" key="3">
    <source>
        <dbReference type="Proteomes" id="UP000594638"/>
    </source>
</evidence>
<protein>
    <submittedName>
        <fullName evidence="2">Uncharacterized protein</fullName>
    </submittedName>
</protein>
<reference evidence="2 3" key="1">
    <citation type="submission" date="2019-12" db="EMBL/GenBank/DDBJ databases">
        <authorList>
            <person name="Alioto T."/>
            <person name="Alioto T."/>
            <person name="Gomez Garrido J."/>
        </authorList>
    </citation>
    <scope>NUCLEOTIDE SEQUENCE [LARGE SCALE GENOMIC DNA]</scope>
</reference>
<name>A0A8S0UFJ4_OLEEU</name>